<evidence type="ECO:0000313" key="2">
    <source>
        <dbReference type="Proteomes" id="UP001529510"/>
    </source>
</evidence>
<dbReference type="Gene3D" id="2.60.40.10">
    <property type="entry name" value="Immunoglobulins"/>
    <property type="match status" value="1"/>
</dbReference>
<keyword evidence="2" id="KW-1185">Reference proteome</keyword>
<dbReference type="Proteomes" id="UP001529510">
    <property type="component" value="Unassembled WGS sequence"/>
</dbReference>
<evidence type="ECO:0000313" key="1">
    <source>
        <dbReference type="EMBL" id="KAL0201497.1"/>
    </source>
</evidence>
<dbReference type="EMBL" id="JAMKFB020000002">
    <property type="protein sequence ID" value="KAL0201497.1"/>
    <property type="molecule type" value="Genomic_DNA"/>
</dbReference>
<dbReference type="SUPFAM" id="SSF48726">
    <property type="entry name" value="Immunoglobulin"/>
    <property type="match status" value="1"/>
</dbReference>
<dbReference type="InterPro" id="IPR036179">
    <property type="entry name" value="Ig-like_dom_sf"/>
</dbReference>
<accession>A0ABD0RSJ4</accession>
<feature type="non-terminal residue" evidence="1">
    <location>
        <position position="54"/>
    </location>
</feature>
<reference evidence="1 2" key="1">
    <citation type="submission" date="2024-05" db="EMBL/GenBank/DDBJ databases">
        <title>Genome sequencing and assembly of Indian major carp, Cirrhinus mrigala (Hamilton, 1822).</title>
        <authorList>
            <person name="Mohindra V."/>
            <person name="Chowdhury L.M."/>
            <person name="Lal K."/>
            <person name="Jena J.K."/>
        </authorList>
    </citation>
    <scope>NUCLEOTIDE SEQUENCE [LARGE SCALE GENOMIC DNA]</scope>
    <source>
        <strain evidence="1">CM1030</strain>
        <tissue evidence="1">Blood</tissue>
    </source>
</reference>
<name>A0ABD0RSJ4_CIRMR</name>
<comment type="caution">
    <text evidence="1">The sequence shown here is derived from an EMBL/GenBank/DDBJ whole genome shotgun (WGS) entry which is preliminary data.</text>
</comment>
<dbReference type="InterPro" id="IPR013783">
    <property type="entry name" value="Ig-like_fold"/>
</dbReference>
<feature type="non-terminal residue" evidence="1">
    <location>
        <position position="1"/>
    </location>
</feature>
<protein>
    <recommendedName>
        <fullName evidence="3">Immunoglobulin V-set domain-containing protein</fullName>
    </recommendedName>
</protein>
<organism evidence="1 2">
    <name type="scientific">Cirrhinus mrigala</name>
    <name type="common">Mrigala</name>
    <dbReference type="NCBI Taxonomy" id="683832"/>
    <lineage>
        <taxon>Eukaryota</taxon>
        <taxon>Metazoa</taxon>
        <taxon>Chordata</taxon>
        <taxon>Craniata</taxon>
        <taxon>Vertebrata</taxon>
        <taxon>Euteleostomi</taxon>
        <taxon>Actinopterygii</taxon>
        <taxon>Neopterygii</taxon>
        <taxon>Teleostei</taxon>
        <taxon>Ostariophysi</taxon>
        <taxon>Cypriniformes</taxon>
        <taxon>Cyprinidae</taxon>
        <taxon>Labeoninae</taxon>
        <taxon>Labeonini</taxon>
        <taxon>Cirrhinus</taxon>
    </lineage>
</organism>
<gene>
    <name evidence="1" type="ORF">M9458_004684</name>
</gene>
<proteinExistence type="predicted"/>
<evidence type="ECO:0008006" key="3">
    <source>
        <dbReference type="Google" id="ProtNLM"/>
    </source>
</evidence>
<sequence length="54" mass="5945">TDTSQNSSVQIIDDGRRSFTVLITGLRLIDSGWYCCSAGDLQVPVQLTVTKTKR</sequence>
<dbReference type="AlphaFoldDB" id="A0ABD0RSJ4"/>